<dbReference type="InterPro" id="IPR002364">
    <property type="entry name" value="Quin_OxRdtase/zeta-crystal_CS"/>
</dbReference>
<dbReference type="InterPro" id="IPR013154">
    <property type="entry name" value="ADH-like_N"/>
</dbReference>
<dbReference type="SMART" id="SM00829">
    <property type="entry name" value="PKS_ER"/>
    <property type="match status" value="1"/>
</dbReference>
<dbReference type="PROSITE" id="PS01162">
    <property type="entry name" value="QOR_ZETA_CRYSTAL"/>
    <property type="match status" value="1"/>
</dbReference>
<dbReference type="SUPFAM" id="SSF50129">
    <property type="entry name" value="GroES-like"/>
    <property type="match status" value="1"/>
</dbReference>
<dbReference type="InterPro" id="IPR036291">
    <property type="entry name" value="NAD(P)-bd_dom_sf"/>
</dbReference>
<feature type="domain" description="Enoyl reductase (ER)" evidence="3">
    <location>
        <begin position="10"/>
        <end position="313"/>
    </location>
</feature>
<dbReference type="PANTHER" id="PTHR48106">
    <property type="entry name" value="QUINONE OXIDOREDUCTASE PIG3-RELATED"/>
    <property type="match status" value="1"/>
</dbReference>
<organism evidence="4 5">
    <name type="scientific">Kribbella voronezhensis</name>
    <dbReference type="NCBI Taxonomy" id="2512212"/>
    <lineage>
        <taxon>Bacteria</taxon>
        <taxon>Bacillati</taxon>
        <taxon>Actinomycetota</taxon>
        <taxon>Actinomycetes</taxon>
        <taxon>Propionibacteriales</taxon>
        <taxon>Kribbellaceae</taxon>
        <taxon>Kribbella</taxon>
    </lineage>
</organism>
<dbReference type="GO" id="GO:0070402">
    <property type="term" value="F:NADPH binding"/>
    <property type="evidence" value="ECO:0007669"/>
    <property type="project" value="TreeGrafter"/>
</dbReference>
<reference evidence="4 5" key="1">
    <citation type="submission" date="2019-03" db="EMBL/GenBank/DDBJ databases">
        <title>Genomic Encyclopedia of Type Strains, Phase III (KMG-III): the genomes of soil and plant-associated and newly described type strains.</title>
        <authorList>
            <person name="Whitman W."/>
        </authorList>
    </citation>
    <scope>NUCLEOTIDE SEQUENCE [LARGE SCALE GENOMIC DNA]</scope>
    <source>
        <strain evidence="4 5">VKM Ac-2575</strain>
    </source>
</reference>
<dbReference type="SUPFAM" id="SSF51735">
    <property type="entry name" value="NAD(P)-binding Rossmann-fold domains"/>
    <property type="match status" value="1"/>
</dbReference>
<keyword evidence="1" id="KW-0521">NADP</keyword>
<evidence type="ECO:0000313" key="4">
    <source>
        <dbReference type="EMBL" id="TDU84136.1"/>
    </source>
</evidence>
<evidence type="ECO:0000313" key="5">
    <source>
        <dbReference type="Proteomes" id="UP000295151"/>
    </source>
</evidence>
<dbReference type="Pfam" id="PF08240">
    <property type="entry name" value="ADH_N"/>
    <property type="match status" value="1"/>
</dbReference>
<dbReference type="InterPro" id="IPR013149">
    <property type="entry name" value="ADH-like_C"/>
</dbReference>
<evidence type="ECO:0000259" key="3">
    <source>
        <dbReference type="SMART" id="SM00829"/>
    </source>
</evidence>
<keyword evidence="2" id="KW-0560">Oxidoreductase</keyword>
<dbReference type="EMBL" id="SOCE01000002">
    <property type="protein sequence ID" value="TDU84136.1"/>
    <property type="molecule type" value="Genomic_DNA"/>
</dbReference>
<dbReference type="Gene3D" id="3.40.50.720">
    <property type="entry name" value="NAD(P)-binding Rossmann-like Domain"/>
    <property type="match status" value="1"/>
</dbReference>
<proteinExistence type="predicted"/>
<dbReference type="GO" id="GO:0008270">
    <property type="term" value="F:zinc ion binding"/>
    <property type="evidence" value="ECO:0007669"/>
    <property type="project" value="InterPro"/>
</dbReference>
<dbReference type="InterPro" id="IPR020843">
    <property type="entry name" value="ER"/>
</dbReference>
<dbReference type="RefSeq" id="WP_133983699.1">
    <property type="nucleotide sequence ID" value="NZ_SOCE01000002.1"/>
</dbReference>
<protein>
    <submittedName>
        <fullName evidence="4">NADPH2:quinone reductase</fullName>
    </submittedName>
</protein>
<keyword evidence="5" id="KW-1185">Reference proteome</keyword>
<comment type="caution">
    <text evidence="4">The sequence shown here is derived from an EMBL/GenBank/DDBJ whole genome shotgun (WGS) entry which is preliminary data.</text>
</comment>
<evidence type="ECO:0000256" key="2">
    <source>
        <dbReference type="ARBA" id="ARBA00023002"/>
    </source>
</evidence>
<dbReference type="InterPro" id="IPR011032">
    <property type="entry name" value="GroES-like_sf"/>
</dbReference>
<dbReference type="OrthoDB" id="4190732at2"/>
<name>A0A4R7SZG7_9ACTN</name>
<evidence type="ECO:0000256" key="1">
    <source>
        <dbReference type="ARBA" id="ARBA00022857"/>
    </source>
</evidence>
<dbReference type="Pfam" id="PF00107">
    <property type="entry name" value="ADH_zinc_N"/>
    <property type="match status" value="1"/>
</dbReference>
<gene>
    <name evidence="4" type="ORF">EV138_6607</name>
</gene>
<dbReference type="GO" id="GO:0016651">
    <property type="term" value="F:oxidoreductase activity, acting on NAD(P)H"/>
    <property type="evidence" value="ECO:0007669"/>
    <property type="project" value="TreeGrafter"/>
</dbReference>
<accession>A0A4R7SZG7</accession>
<dbReference type="AlphaFoldDB" id="A0A4R7SZG7"/>
<dbReference type="Gene3D" id="3.90.180.10">
    <property type="entry name" value="Medium-chain alcohol dehydrogenases, catalytic domain"/>
    <property type="match status" value="1"/>
</dbReference>
<sequence length="317" mass="33149">MRAVQITEFGGPEVLKVSDVDEPVAGDGQVLITVDRAGVNYADTHQVENSYLSKAELPLIPGGEVVGHTADGRRVVALVGSGGYAEKAVAHAPYAFDVPEGVKDGEALALVLQGTTAWHLLKTSTHLQPGESVLVHAGAGGVGTLAIQLAKLWGAGRVIATASSEEKRKLALELGADAAIDGDPEGLKDRIIEANGGKPVDIVLEMVGGPTFDESFDALGRFGRLVTFGSASRQAAKAIEPARLMKGSKTIAGFWLADCFKTPALLGDPLKELFGLAVEGKLRPIVGGDYALSDIATAHEDMRARRTVGKLTLDPTR</sequence>
<dbReference type="Proteomes" id="UP000295151">
    <property type="component" value="Unassembled WGS sequence"/>
</dbReference>